<evidence type="ECO:0000256" key="3">
    <source>
        <dbReference type="ARBA" id="ARBA00023004"/>
    </source>
</evidence>
<evidence type="ECO:0000256" key="6">
    <source>
        <dbReference type="ARBA" id="ARBA00045487"/>
    </source>
</evidence>
<comment type="function">
    <text evidence="6">2-oxoglutarate(2OG)-dependent dioxygenase that catalyzes the conversion of 2-oxoglutarate to succinate and CO(2) in an iron-dependent manner. However, does not couple 2OG turnover to the hydroxylation of acyl-coenzyme A derivatives, implying that it is not directly involved in phytanoyl coenzyme-A metabolism. Does not show detectable activity towards fatty acid CoA thioesters.</text>
</comment>
<dbReference type="AlphaFoldDB" id="A0A8C2HND0"/>
<dbReference type="GO" id="GO:0046872">
    <property type="term" value="F:metal ion binding"/>
    <property type="evidence" value="ECO:0007669"/>
    <property type="project" value="UniProtKB-KW"/>
</dbReference>
<dbReference type="Gene3D" id="2.60.120.620">
    <property type="entry name" value="q2cbj1_9rhob like domain"/>
    <property type="match status" value="2"/>
</dbReference>
<keyword evidence="2" id="KW-0479">Metal-binding</keyword>
<organism evidence="8 9">
    <name type="scientific">Cyprinus carpio</name>
    <name type="common">Common carp</name>
    <dbReference type="NCBI Taxonomy" id="7962"/>
    <lineage>
        <taxon>Eukaryota</taxon>
        <taxon>Metazoa</taxon>
        <taxon>Chordata</taxon>
        <taxon>Craniata</taxon>
        <taxon>Vertebrata</taxon>
        <taxon>Euteleostomi</taxon>
        <taxon>Actinopterygii</taxon>
        <taxon>Neopterygii</taxon>
        <taxon>Teleostei</taxon>
        <taxon>Ostariophysi</taxon>
        <taxon>Cypriniformes</taxon>
        <taxon>Cyprinidae</taxon>
        <taxon>Cyprininae</taxon>
        <taxon>Cyprinus</taxon>
    </lineage>
</organism>
<protein>
    <recommendedName>
        <fullName evidence="5">Phytanoyl-CoA dioxygenase domain-containing protein 1</fullName>
    </recommendedName>
</protein>
<dbReference type="PANTHER" id="PTHR20883">
    <property type="entry name" value="PHYTANOYL-COA DIOXYGENASE DOMAIN CONTAINING 1"/>
    <property type="match status" value="1"/>
</dbReference>
<dbReference type="PANTHER" id="PTHR20883:SF15">
    <property type="entry name" value="PHYTANOYL-COA DIOXYGENASE DOMAIN-CONTAINING PROTEIN 1"/>
    <property type="match status" value="1"/>
</dbReference>
<name>A0A8C2HND0_CYPCA</name>
<evidence type="ECO:0000313" key="9">
    <source>
        <dbReference type="Proteomes" id="UP000694701"/>
    </source>
</evidence>
<dbReference type="Pfam" id="PF05721">
    <property type="entry name" value="PhyH"/>
    <property type="match status" value="1"/>
</dbReference>
<proteinExistence type="inferred from homology"/>
<comment type="similarity">
    <text evidence="4">Belongs to the PhyH family. PHYHD1 subfamily.</text>
</comment>
<dbReference type="Proteomes" id="UP000694701">
    <property type="component" value="Unplaced"/>
</dbReference>
<keyword evidence="7" id="KW-1133">Transmembrane helix</keyword>
<comment type="cofactor">
    <cofactor evidence="1">
        <name>Fe cation</name>
        <dbReference type="ChEBI" id="CHEBI:24875"/>
    </cofactor>
</comment>
<dbReference type="InterPro" id="IPR008775">
    <property type="entry name" value="Phytyl_CoA_dOase-like"/>
</dbReference>
<feature type="transmembrane region" description="Helical" evidence="7">
    <location>
        <begin position="154"/>
        <end position="176"/>
    </location>
</feature>
<evidence type="ECO:0000256" key="5">
    <source>
        <dbReference type="ARBA" id="ARBA00039857"/>
    </source>
</evidence>
<evidence type="ECO:0000313" key="8">
    <source>
        <dbReference type="Ensembl" id="ENSCCRP00020058051.1"/>
    </source>
</evidence>
<evidence type="ECO:0000256" key="4">
    <source>
        <dbReference type="ARBA" id="ARBA00038356"/>
    </source>
</evidence>
<keyword evidence="7" id="KW-0812">Transmembrane</keyword>
<sequence>MPLLWYMCNNGTCCDVRLRKSNVVVVQYRDEGYLVLDGLLSPEECDALRDRMSEITEQMDVPEHCRTQFSTDHDEQLKKQGNADYFITSGDKIRFFFEKGVFDDKGEFIVPKEHSLNKIGHALHAYEPLFKAVTHSPKVQVMTEPSCCEGLQCIYIYIIMVFSITFFGTVGGAVLIHGEVVHRSAANTSDASRHVYTFHIMESQNTIWSPENWLQPTEELPFPSLYT</sequence>
<evidence type="ECO:0000256" key="1">
    <source>
        <dbReference type="ARBA" id="ARBA00001962"/>
    </source>
</evidence>
<accession>A0A8C2HND0</accession>
<evidence type="ECO:0000256" key="2">
    <source>
        <dbReference type="ARBA" id="ARBA00022723"/>
    </source>
</evidence>
<keyword evidence="7" id="KW-0472">Membrane</keyword>
<evidence type="ECO:0000256" key="7">
    <source>
        <dbReference type="SAM" id="Phobius"/>
    </source>
</evidence>
<dbReference type="Ensembl" id="ENSCCRT00020063990.1">
    <property type="protein sequence ID" value="ENSCCRP00020058051.1"/>
    <property type="gene ID" value="ENSCCRG00020027418.1"/>
</dbReference>
<keyword evidence="3" id="KW-0408">Iron</keyword>
<reference evidence="8" key="1">
    <citation type="submission" date="2025-08" db="UniProtKB">
        <authorList>
            <consortium name="Ensembl"/>
        </authorList>
    </citation>
    <scope>IDENTIFICATION</scope>
</reference>
<dbReference type="SUPFAM" id="SSF51197">
    <property type="entry name" value="Clavaminate synthase-like"/>
    <property type="match status" value="1"/>
</dbReference>